<reference evidence="2 3" key="1">
    <citation type="submission" date="2018-06" db="EMBL/GenBank/DDBJ databases">
        <title>Spirosoma sp. HMF3257 Genome sequencing and assembly.</title>
        <authorList>
            <person name="Kang H."/>
            <person name="Cha I."/>
            <person name="Kim H."/>
            <person name="Kang J."/>
            <person name="Joh K."/>
        </authorList>
    </citation>
    <scope>NUCLEOTIDE SEQUENCE [LARGE SCALE GENOMIC DNA]</scope>
    <source>
        <strain evidence="2 3">HMF3257</strain>
    </source>
</reference>
<sequence>MQKQHYLNLISLFLLTIGCVQAQISITSAGANTNQAIRIYDPFLTRYSNIEGSPYVPSDTVQPGWVVINNKRTPTKLRYNSQTGEVEYIQDNKVVTPINPVTDFAIVTTDTLFFRKGFPAVGLWTANEFYQLLYNGRKAKLVKHIHATLKANTDPMQNDYGKEKFRKQEDYYVWVATVKPPTENYFEKLSDGEMKSVVASKKSLVSLFPQQADLIDQYLSSQKLKLKSWAEFASVLRFLDSQ</sequence>
<feature type="signal peptide" evidence="1">
    <location>
        <begin position="1"/>
        <end position="22"/>
    </location>
</feature>
<gene>
    <name evidence="2" type="ORF">HMF3257_08240</name>
</gene>
<dbReference type="OrthoDB" id="943613at2"/>
<organism evidence="2 3">
    <name type="scientific">Spirosoma telluris</name>
    <dbReference type="NCBI Taxonomy" id="2183553"/>
    <lineage>
        <taxon>Bacteria</taxon>
        <taxon>Pseudomonadati</taxon>
        <taxon>Bacteroidota</taxon>
        <taxon>Cytophagia</taxon>
        <taxon>Cytophagales</taxon>
        <taxon>Cytophagaceae</taxon>
        <taxon>Spirosoma</taxon>
    </lineage>
</organism>
<feature type="chain" id="PRO_5016418804" evidence="1">
    <location>
        <begin position="23"/>
        <end position="242"/>
    </location>
</feature>
<evidence type="ECO:0000313" key="2">
    <source>
        <dbReference type="EMBL" id="RAI74306.1"/>
    </source>
</evidence>
<comment type="caution">
    <text evidence="2">The sequence shown here is derived from an EMBL/GenBank/DDBJ whole genome shotgun (WGS) entry which is preliminary data.</text>
</comment>
<accession>A0A327NJT2</accession>
<protein>
    <submittedName>
        <fullName evidence="2">Uncharacterized protein</fullName>
    </submittedName>
</protein>
<name>A0A327NJT2_9BACT</name>
<evidence type="ECO:0000256" key="1">
    <source>
        <dbReference type="SAM" id="SignalP"/>
    </source>
</evidence>
<dbReference type="AlphaFoldDB" id="A0A327NJT2"/>
<keyword evidence="3" id="KW-1185">Reference proteome</keyword>
<dbReference type="RefSeq" id="WP_111341339.1">
    <property type="nucleotide sequence ID" value="NZ_QLII01000001.1"/>
</dbReference>
<keyword evidence="1" id="KW-0732">Signal</keyword>
<evidence type="ECO:0000313" key="3">
    <source>
        <dbReference type="Proteomes" id="UP000249016"/>
    </source>
</evidence>
<dbReference type="Proteomes" id="UP000249016">
    <property type="component" value="Unassembled WGS sequence"/>
</dbReference>
<dbReference type="EMBL" id="QLII01000001">
    <property type="protein sequence ID" value="RAI74306.1"/>
    <property type="molecule type" value="Genomic_DNA"/>
</dbReference>
<dbReference type="PROSITE" id="PS51257">
    <property type="entry name" value="PROKAR_LIPOPROTEIN"/>
    <property type="match status" value="1"/>
</dbReference>
<proteinExistence type="predicted"/>